<dbReference type="VEuPathDB" id="FungiDB:CJI97_003991"/>
<sequence length="310" mass="34647">MLLKPQERFNSSSIKYNDLQSTGSANHLLPCQQAAECLLSYTKTSKFLNSFRRSRVKNKIKRIYHNVFRNEKKSKLALKDKSSSHDHRSINCVIQKPSSLKNLFAIRELGKEHPNQKFHYNPLPQSSPLLDGPDSVFDNSDASSPLLRRIDLTSSTDFGSFVEAEAPSMQQGHISNPTSDAMLSYKSVSSTACDTIGNVSPYHHFMRLLYDSERGELKDQMMFSAVVYIALLKLAEVTAYTSEANKPIADTKKIGMIEHISQPSCHVNTSKKSKANPFTSKFQNAMNKLKTAAAAACDKIANAVFLMNCR</sequence>
<dbReference type="VEuPathDB" id="FungiDB:CJJ09_000197"/>
<gene>
    <name evidence="1" type="ORF">QG37_07819</name>
</gene>
<comment type="caution">
    <text evidence="1">The sequence shown here is derived from an EMBL/GenBank/DDBJ whole genome shotgun (WGS) entry which is preliminary data.</text>
</comment>
<dbReference type="VEuPathDB" id="FungiDB:CJI96_0002445"/>
<evidence type="ECO:0000313" key="2">
    <source>
        <dbReference type="Proteomes" id="UP000037122"/>
    </source>
</evidence>
<dbReference type="VEuPathDB" id="FungiDB:QG37_07819"/>
<evidence type="ECO:0000313" key="1">
    <source>
        <dbReference type="EMBL" id="KND95866.1"/>
    </source>
</evidence>
<dbReference type="Proteomes" id="UP000037122">
    <property type="component" value="Unassembled WGS sequence"/>
</dbReference>
<dbReference type="AlphaFoldDB" id="A0A0L0NNZ0"/>
<proteinExistence type="predicted"/>
<protein>
    <submittedName>
        <fullName evidence="1">Uncharacterized protein</fullName>
    </submittedName>
</protein>
<organism evidence="1 2">
    <name type="scientific">Candidozyma auris</name>
    <name type="common">Yeast</name>
    <name type="synonym">Candida auris</name>
    <dbReference type="NCBI Taxonomy" id="498019"/>
    <lineage>
        <taxon>Eukaryota</taxon>
        <taxon>Fungi</taxon>
        <taxon>Dikarya</taxon>
        <taxon>Ascomycota</taxon>
        <taxon>Saccharomycotina</taxon>
        <taxon>Pichiomycetes</taxon>
        <taxon>Metschnikowiaceae</taxon>
        <taxon>Candidozyma</taxon>
    </lineage>
</organism>
<name>A0A0L0NNZ0_CANAR</name>
<accession>A0A0L0NNZ0</accession>
<dbReference type="VEuPathDB" id="FungiDB:CJJ07_002056"/>
<dbReference type="EMBL" id="LGST01000064">
    <property type="protein sequence ID" value="KND95866.1"/>
    <property type="molecule type" value="Genomic_DNA"/>
</dbReference>
<dbReference type="VEuPathDB" id="FungiDB:B9J08_004033"/>
<reference evidence="2" key="1">
    <citation type="journal article" date="2015" name="BMC Genomics">
        <title>Draft genome of a commonly misdiagnosed multidrug resistant pathogen Candida auris.</title>
        <authorList>
            <person name="Chatterjee S."/>
            <person name="Alampalli S.V."/>
            <person name="Nageshan R.K."/>
            <person name="Chettiar S.T."/>
            <person name="Joshi S."/>
            <person name="Tatu U.S."/>
        </authorList>
    </citation>
    <scope>NUCLEOTIDE SEQUENCE [LARGE SCALE GENOMIC DNA]</scope>
    <source>
        <strain evidence="2">6684</strain>
    </source>
</reference>